<evidence type="ECO:0000259" key="2">
    <source>
        <dbReference type="Pfam" id="PF02481"/>
    </source>
</evidence>
<dbReference type="STRING" id="698757.Pogu_2125"/>
<dbReference type="GO" id="GO:0009294">
    <property type="term" value="P:DNA-mediated transformation"/>
    <property type="evidence" value="ECO:0007669"/>
    <property type="project" value="InterPro"/>
</dbReference>
<dbReference type="PANTHER" id="PTHR43022:SF1">
    <property type="entry name" value="PROTEIN SMF"/>
    <property type="match status" value="1"/>
</dbReference>
<gene>
    <name evidence="3" type="ordered locus">Pogu_2125</name>
</gene>
<dbReference type="EMBL" id="CP003316">
    <property type="protein sequence ID" value="AFA40152.1"/>
    <property type="molecule type" value="Genomic_DNA"/>
</dbReference>
<feature type="domain" description="Smf/DprA SLOG" evidence="2">
    <location>
        <begin position="6"/>
        <end position="215"/>
    </location>
</feature>
<keyword evidence="4" id="KW-1185">Reference proteome</keyword>
<dbReference type="eggNOG" id="arCOG02431">
    <property type="taxonomic scope" value="Archaea"/>
</dbReference>
<evidence type="ECO:0000313" key="3">
    <source>
        <dbReference type="EMBL" id="AFA40152.1"/>
    </source>
</evidence>
<dbReference type="SUPFAM" id="SSF102405">
    <property type="entry name" value="MCP/YpsA-like"/>
    <property type="match status" value="1"/>
</dbReference>
<protein>
    <submittedName>
        <fullName evidence="3">Rossmann fold nucleotide-binding protein involved in DNA uptake</fullName>
    </submittedName>
</protein>
<dbReference type="Proteomes" id="UP000009062">
    <property type="component" value="Chromosome"/>
</dbReference>
<evidence type="ECO:0000313" key="4">
    <source>
        <dbReference type="Proteomes" id="UP000009062"/>
    </source>
</evidence>
<name>H6QCV6_PYROT</name>
<dbReference type="HOGENOM" id="CLU_029601_3_4_2"/>
<accession>H6QCV6</accession>
<dbReference type="PANTHER" id="PTHR43022">
    <property type="entry name" value="PROTEIN SMF"/>
    <property type="match status" value="1"/>
</dbReference>
<organism evidence="3 4">
    <name type="scientific">Pyrobaculum oguniense (strain DSM 13380 / JCM 10595 / TE7)</name>
    <dbReference type="NCBI Taxonomy" id="698757"/>
    <lineage>
        <taxon>Archaea</taxon>
        <taxon>Thermoproteota</taxon>
        <taxon>Thermoprotei</taxon>
        <taxon>Thermoproteales</taxon>
        <taxon>Thermoproteaceae</taxon>
        <taxon>Pyrobaculum</taxon>
    </lineage>
</organism>
<dbReference type="Pfam" id="PF02481">
    <property type="entry name" value="DNA_processg_A"/>
    <property type="match status" value="1"/>
</dbReference>
<dbReference type="Gene3D" id="3.40.50.450">
    <property type="match status" value="1"/>
</dbReference>
<dbReference type="InterPro" id="IPR003488">
    <property type="entry name" value="DprA"/>
</dbReference>
<reference evidence="3 4" key="1">
    <citation type="journal article" date="2012" name="Stand. Genomic Sci.">
        <title>Complete genome sequence of Pyrobaculum oguniense.</title>
        <authorList>
            <person name="Bernick D.L."/>
            <person name="Karplus K."/>
            <person name="Lui L.M."/>
            <person name="Coker J.K."/>
            <person name="Murphy J.N."/>
            <person name="Chan P.P."/>
            <person name="Cozen A.E."/>
            <person name="Lowe T.M."/>
        </authorList>
    </citation>
    <scope>NUCLEOTIDE SEQUENCE [LARGE SCALE GENOMIC DNA]</scope>
    <source>
        <strain evidence="3 4">TE7</strain>
    </source>
</reference>
<proteinExistence type="inferred from homology"/>
<comment type="similarity">
    <text evidence="1">Belongs to the DprA/Smf family.</text>
</comment>
<dbReference type="AlphaFoldDB" id="H6QCV6"/>
<dbReference type="InterPro" id="IPR057666">
    <property type="entry name" value="DrpA_SLOG"/>
</dbReference>
<dbReference type="KEGG" id="pog:Pogu_2125"/>
<evidence type="ECO:0000256" key="1">
    <source>
        <dbReference type="ARBA" id="ARBA00006525"/>
    </source>
</evidence>
<sequence>MRAVKITPEDAEYPALLREAPRRPLFLFRAGAPVPNKPAVAVVGTRDPTEKGRELARKIGAELARRGCAVATGLARGIDEAAALGAKEAGGHVIAVLPYIYENGALLNKALWRLSYNSLTVLSLHLAKEDKRVKTWLMERNWIISGISAAVVVAEAKFRSAGWGTAHTVRFAAEMGRRVLIAEPQANDGDVIKGFKELVKMGAVPVPDADKVVEEACREAVQRWRGGNSA</sequence>